<organism evidence="9 10">
    <name type="scientific">Oceanipulchritudo coccoides</name>
    <dbReference type="NCBI Taxonomy" id="2706888"/>
    <lineage>
        <taxon>Bacteria</taxon>
        <taxon>Pseudomonadati</taxon>
        <taxon>Verrucomicrobiota</taxon>
        <taxon>Opitutia</taxon>
        <taxon>Puniceicoccales</taxon>
        <taxon>Oceanipulchritudinaceae</taxon>
        <taxon>Oceanipulchritudo</taxon>
    </lineage>
</organism>
<dbReference type="EMBL" id="JAAGNX010000002">
    <property type="protein sequence ID" value="NDV62793.1"/>
    <property type="molecule type" value="Genomic_DNA"/>
</dbReference>
<dbReference type="Pfam" id="PF03633">
    <property type="entry name" value="Glyco_hydro_65C"/>
    <property type="match status" value="1"/>
</dbReference>
<dbReference type="InterPro" id="IPR017045">
    <property type="entry name" value="Malt_Pase/Glycosyl_Hdrlase"/>
</dbReference>
<feature type="binding site" evidence="5">
    <location>
        <begin position="611"/>
        <end position="612"/>
    </location>
    <ligand>
        <name>substrate</name>
    </ligand>
</feature>
<dbReference type="Gene3D" id="2.60.420.10">
    <property type="entry name" value="Maltose phosphorylase, domain 3"/>
    <property type="match status" value="1"/>
</dbReference>
<dbReference type="RefSeq" id="WP_163965297.1">
    <property type="nucleotide sequence ID" value="NZ_JAAGNX010000002.1"/>
</dbReference>
<dbReference type="Gene3D" id="2.70.98.40">
    <property type="entry name" value="Glycoside hydrolase, family 65, N-terminal domain"/>
    <property type="match status" value="1"/>
</dbReference>
<comment type="caution">
    <text evidence="9">The sequence shown here is derived from an EMBL/GenBank/DDBJ whole genome shotgun (WGS) entry which is preliminary data.</text>
</comment>
<accession>A0A6B2M239</accession>
<keyword evidence="10" id="KW-1185">Reference proteome</keyword>
<name>A0A6B2M239_9BACT</name>
<dbReference type="SUPFAM" id="SSF48208">
    <property type="entry name" value="Six-hairpin glycosidases"/>
    <property type="match status" value="1"/>
</dbReference>
<dbReference type="PIRSF" id="PIRSF036289">
    <property type="entry name" value="Glycosyl_hydrolase_malt_phosph"/>
    <property type="match status" value="1"/>
</dbReference>
<dbReference type="InterPro" id="IPR005196">
    <property type="entry name" value="Glyco_hydro_65_N"/>
</dbReference>
<dbReference type="InterPro" id="IPR008928">
    <property type="entry name" value="6-hairpin_glycosidase_sf"/>
</dbReference>
<dbReference type="InterPro" id="IPR005195">
    <property type="entry name" value="Glyco_hydro_65_M"/>
</dbReference>
<feature type="active site" description="Proton donor" evidence="4">
    <location>
        <position position="505"/>
    </location>
</feature>
<evidence type="ECO:0000259" key="8">
    <source>
        <dbReference type="Pfam" id="PF03636"/>
    </source>
</evidence>
<keyword evidence="3" id="KW-0808">Transferase</keyword>
<dbReference type="Gene3D" id="1.50.10.10">
    <property type="match status" value="1"/>
</dbReference>
<dbReference type="InterPro" id="IPR005194">
    <property type="entry name" value="Glyco_hydro_65_C"/>
</dbReference>
<dbReference type="PANTHER" id="PTHR11051:SF8">
    <property type="entry name" value="PROTEIN-GLUCOSYLGALACTOSYLHYDROXYLYSINE GLUCOSIDASE"/>
    <property type="match status" value="1"/>
</dbReference>
<evidence type="ECO:0000256" key="1">
    <source>
        <dbReference type="ARBA" id="ARBA00006768"/>
    </source>
</evidence>
<keyword evidence="2" id="KW-0328">Glycosyltransferase</keyword>
<dbReference type="Pfam" id="PF03632">
    <property type="entry name" value="Glyco_hydro_65m"/>
    <property type="match status" value="1"/>
</dbReference>
<dbReference type="GO" id="GO:0004553">
    <property type="term" value="F:hydrolase activity, hydrolyzing O-glycosyl compounds"/>
    <property type="evidence" value="ECO:0007669"/>
    <property type="project" value="TreeGrafter"/>
</dbReference>
<evidence type="ECO:0000259" key="6">
    <source>
        <dbReference type="Pfam" id="PF03632"/>
    </source>
</evidence>
<dbReference type="GO" id="GO:0005975">
    <property type="term" value="P:carbohydrate metabolic process"/>
    <property type="evidence" value="ECO:0007669"/>
    <property type="project" value="InterPro"/>
</dbReference>
<protein>
    <submittedName>
        <fullName evidence="9">Glycoside hydrolase family 65 protein</fullName>
    </submittedName>
</protein>
<dbReference type="InterPro" id="IPR037018">
    <property type="entry name" value="GH65_N"/>
</dbReference>
<evidence type="ECO:0000313" key="10">
    <source>
        <dbReference type="Proteomes" id="UP000478417"/>
    </source>
</evidence>
<evidence type="ECO:0000256" key="4">
    <source>
        <dbReference type="PIRSR" id="PIRSR036289-50"/>
    </source>
</evidence>
<keyword evidence="9" id="KW-0378">Hydrolase</keyword>
<evidence type="ECO:0000259" key="7">
    <source>
        <dbReference type="Pfam" id="PF03633"/>
    </source>
</evidence>
<dbReference type="GO" id="GO:0016757">
    <property type="term" value="F:glycosyltransferase activity"/>
    <property type="evidence" value="ECO:0007669"/>
    <property type="project" value="UniProtKB-KW"/>
</dbReference>
<gene>
    <name evidence="9" type="ORF">G0Q06_10055</name>
</gene>
<evidence type="ECO:0000313" key="9">
    <source>
        <dbReference type="EMBL" id="NDV62793.1"/>
    </source>
</evidence>
<feature type="domain" description="Glycoside hydrolase family 65 central catalytic" evidence="6">
    <location>
        <begin position="342"/>
        <end position="699"/>
    </location>
</feature>
<proteinExistence type="inferred from homology"/>
<feature type="domain" description="Glycoside hydrolase family 65 N-terminal" evidence="8">
    <location>
        <begin position="32"/>
        <end position="286"/>
    </location>
</feature>
<dbReference type="SUPFAM" id="SSF74650">
    <property type="entry name" value="Galactose mutarotase-like"/>
    <property type="match status" value="1"/>
</dbReference>
<comment type="similarity">
    <text evidence="1">Belongs to the glycosyl hydrolase 65 family.</text>
</comment>
<evidence type="ECO:0000256" key="5">
    <source>
        <dbReference type="PIRSR" id="PIRSR036289-51"/>
    </source>
</evidence>
<dbReference type="Proteomes" id="UP000478417">
    <property type="component" value="Unassembled WGS sequence"/>
</dbReference>
<dbReference type="InterPro" id="IPR012341">
    <property type="entry name" value="6hp_glycosidase-like_sf"/>
</dbReference>
<dbReference type="Pfam" id="PF03636">
    <property type="entry name" value="Glyco_hydro_65N"/>
    <property type="match status" value="1"/>
</dbReference>
<dbReference type="AlphaFoldDB" id="A0A6B2M239"/>
<sequence length="781" mass="88275">MSDTTLVDTPTEAKGTIDPHWYAQGDSWLLEQDRWDPERNIYFETIFSLANGYMGYRGYREELDNHFPSIREGYLAGMFAKLPPVARKLVIHDYEWDSRQMVSLPEIFGALVMLNGELFNIADGKLLTYRQKLDMRSGVLERNIEWDTDTGYRTRLRFTRFLSAATPNLAVHKIDIEPVNWSGPAEIWWDYDIGQRTVFRCGDPARAHVDCSHFEILEADAEGDTVSGLVQTVGTGHKIGIASRLVGSPAASQVEGDSLLSQSVRERVKAGTKVSIVRYTAISTTRDAGVKDPSNSVTGILKTAAESGYESLLTAQKTVWESRWRKADIEIDGPARDQALVRFGIFSLLQVAPFHADNLSVPARCYAYNRYNGLYFWDGEIFLLPFYQSCQPEVARNMLKFRCGTIDGARRNAQLLGAKGAIFPWQGDADFGEEQAPWGLYEYLWHQNADIIYAFDQYARSTGDNRFIFDDGLEVLAETARFWASKFELDADGQYHLDGTVGPDEAEEHGPDNGYTCMMAQRSLEISSRWWAKAMEEAPELAREMAAKLELGVDEIAQWQTIASLVSMPELEECPGVPLQDAFLLKRKREDLSNMTVDEFWQRRGEVQVIKQADIVLAMYLLEDKFTREQIKCGYEFYEPRTLHVSSLSYNTHSIVAAIIGHDEEAYEYFHRAAGLDLDNLRNATKDGLHAAALGGVWQMALAGFMGMRIREDHLFFQPSLPKVWKQVRFPVEYRGWKLQVTADSGSLKIKVSGTGHEAAQLRVGTEMFALASDQTIEITL</sequence>
<dbReference type="PANTHER" id="PTHR11051">
    <property type="entry name" value="GLYCOSYL HYDROLASE-RELATED"/>
    <property type="match status" value="1"/>
</dbReference>
<feature type="domain" description="Glycoside hydrolase family 65 C-terminal" evidence="7">
    <location>
        <begin position="708"/>
        <end position="764"/>
    </location>
</feature>
<evidence type="ECO:0000256" key="2">
    <source>
        <dbReference type="ARBA" id="ARBA00022676"/>
    </source>
</evidence>
<dbReference type="InterPro" id="IPR011013">
    <property type="entry name" value="Gal_mutarotase_sf_dom"/>
</dbReference>
<feature type="binding site" evidence="5">
    <location>
        <begin position="377"/>
        <end position="378"/>
    </location>
    <ligand>
        <name>substrate</name>
    </ligand>
</feature>
<dbReference type="GO" id="GO:0030246">
    <property type="term" value="F:carbohydrate binding"/>
    <property type="evidence" value="ECO:0007669"/>
    <property type="project" value="InterPro"/>
</dbReference>
<reference evidence="9 10" key="1">
    <citation type="submission" date="2020-02" db="EMBL/GenBank/DDBJ databases">
        <title>Albibacoteraceae fam. nov., the first described family within the subdivision 4 Verrucomicrobia.</title>
        <authorList>
            <person name="Xi F."/>
        </authorList>
    </citation>
    <scope>NUCLEOTIDE SEQUENCE [LARGE SCALE GENOMIC DNA]</scope>
    <source>
        <strain evidence="9 10">CK1056</strain>
    </source>
</reference>
<evidence type="ECO:0000256" key="3">
    <source>
        <dbReference type="ARBA" id="ARBA00022679"/>
    </source>
</evidence>